<name>A0ACB8SEL8_9AGAM</name>
<gene>
    <name evidence="1" type="ORF">BV25DRAFT_1817308</name>
</gene>
<protein>
    <submittedName>
        <fullName evidence="1">Uncharacterized protein</fullName>
    </submittedName>
</protein>
<dbReference type="Proteomes" id="UP000814140">
    <property type="component" value="Unassembled WGS sequence"/>
</dbReference>
<keyword evidence="2" id="KW-1185">Reference proteome</keyword>
<reference evidence="1" key="1">
    <citation type="submission" date="2021-03" db="EMBL/GenBank/DDBJ databases">
        <authorList>
            <consortium name="DOE Joint Genome Institute"/>
            <person name="Ahrendt S."/>
            <person name="Looney B.P."/>
            <person name="Miyauchi S."/>
            <person name="Morin E."/>
            <person name="Drula E."/>
            <person name="Courty P.E."/>
            <person name="Chicoki N."/>
            <person name="Fauchery L."/>
            <person name="Kohler A."/>
            <person name="Kuo A."/>
            <person name="Labutti K."/>
            <person name="Pangilinan J."/>
            <person name="Lipzen A."/>
            <person name="Riley R."/>
            <person name="Andreopoulos W."/>
            <person name="He G."/>
            <person name="Johnson J."/>
            <person name="Barry K.W."/>
            <person name="Grigoriev I.V."/>
            <person name="Nagy L."/>
            <person name="Hibbett D."/>
            <person name="Henrissat B."/>
            <person name="Matheny P.B."/>
            <person name="Labbe J."/>
            <person name="Martin F."/>
        </authorList>
    </citation>
    <scope>NUCLEOTIDE SEQUENCE</scope>
    <source>
        <strain evidence="1">HHB10654</strain>
    </source>
</reference>
<reference evidence="1" key="2">
    <citation type="journal article" date="2022" name="New Phytol.">
        <title>Evolutionary transition to the ectomycorrhizal habit in the genomes of a hyperdiverse lineage of mushroom-forming fungi.</title>
        <authorList>
            <person name="Looney B."/>
            <person name="Miyauchi S."/>
            <person name="Morin E."/>
            <person name="Drula E."/>
            <person name="Courty P.E."/>
            <person name="Kohler A."/>
            <person name="Kuo A."/>
            <person name="LaButti K."/>
            <person name="Pangilinan J."/>
            <person name="Lipzen A."/>
            <person name="Riley R."/>
            <person name="Andreopoulos W."/>
            <person name="He G."/>
            <person name="Johnson J."/>
            <person name="Nolan M."/>
            <person name="Tritt A."/>
            <person name="Barry K.W."/>
            <person name="Grigoriev I.V."/>
            <person name="Nagy L.G."/>
            <person name="Hibbett D."/>
            <person name="Henrissat B."/>
            <person name="Matheny P.B."/>
            <person name="Labbe J."/>
            <person name="Martin F.M."/>
        </authorList>
    </citation>
    <scope>NUCLEOTIDE SEQUENCE</scope>
    <source>
        <strain evidence="1">HHB10654</strain>
    </source>
</reference>
<comment type="caution">
    <text evidence="1">The sequence shown here is derived from an EMBL/GenBank/DDBJ whole genome shotgun (WGS) entry which is preliminary data.</text>
</comment>
<evidence type="ECO:0000313" key="1">
    <source>
        <dbReference type="EMBL" id="KAI0054211.1"/>
    </source>
</evidence>
<sequence>MQQRRTLARVDNAQRRAHISSARKLIYQDEYAVNSEAVEKILKAESLVPTDNAFSKKLSPFGFNVFDMLLVDLMHEIELGVWKDLFIHLIRLLDAVDKTLKFELDRRYREMPPFGTNGIRRTTSNRSELKKMTANAYEDALLVCSTLILFYSLLRQFI</sequence>
<proteinExistence type="predicted"/>
<dbReference type="EMBL" id="MU277640">
    <property type="protein sequence ID" value="KAI0054211.1"/>
    <property type="molecule type" value="Genomic_DNA"/>
</dbReference>
<accession>A0ACB8SEL8</accession>
<organism evidence="1 2">
    <name type="scientific">Artomyces pyxidatus</name>
    <dbReference type="NCBI Taxonomy" id="48021"/>
    <lineage>
        <taxon>Eukaryota</taxon>
        <taxon>Fungi</taxon>
        <taxon>Dikarya</taxon>
        <taxon>Basidiomycota</taxon>
        <taxon>Agaricomycotina</taxon>
        <taxon>Agaricomycetes</taxon>
        <taxon>Russulales</taxon>
        <taxon>Auriscalpiaceae</taxon>
        <taxon>Artomyces</taxon>
    </lineage>
</organism>
<evidence type="ECO:0000313" key="2">
    <source>
        <dbReference type="Proteomes" id="UP000814140"/>
    </source>
</evidence>